<name>A0A0C9TY08_SPHS4</name>
<gene>
    <name evidence="1" type="ORF">M422DRAFT_180814</name>
</gene>
<sequence>LQVFNKATLRMSQADTALLHQVIPVIDMIRTALENITSNDKLMFVVRHAARNGFQIIDKYYSLTDNSEMYRVAMIMHPSYKTAYFDKMKWEATWKTTAVDIVRRIWRDRYLPRISSQTMVSQEVCVCTL</sequence>
<dbReference type="HOGENOM" id="CLU_167272_0_0_1"/>
<dbReference type="Proteomes" id="UP000054279">
    <property type="component" value="Unassembled WGS sequence"/>
</dbReference>
<dbReference type="InterPro" id="IPR012337">
    <property type="entry name" value="RNaseH-like_sf"/>
</dbReference>
<accession>A0A0C9TY08</accession>
<dbReference type="OrthoDB" id="3359487at2759"/>
<proteinExistence type="predicted"/>
<dbReference type="AlphaFoldDB" id="A0A0C9TY08"/>
<feature type="non-terminal residue" evidence="1">
    <location>
        <position position="129"/>
    </location>
</feature>
<dbReference type="SUPFAM" id="SSF53098">
    <property type="entry name" value="Ribonuclease H-like"/>
    <property type="match status" value="1"/>
</dbReference>
<dbReference type="EMBL" id="KN837189">
    <property type="protein sequence ID" value="KIJ35363.1"/>
    <property type="molecule type" value="Genomic_DNA"/>
</dbReference>
<reference evidence="1 2" key="1">
    <citation type="submission" date="2014-06" db="EMBL/GenBank/DDBJ databases">
        <title>Evolutionary Origins and Diversification of the Mycorrhizal Mutualists.</title>
        <authorList>
            <consortium name="DOE Joint Genome Institute"/>
            <consortium name="Mycorrhizal Genomics Consortium"/>
            <person name="Kohler A."/>
            <person name="Kuo A."/>
            <person name="Nagy L.G."/>
            <person name="Floudas D."/>
            <person name="Copeland A."/>
            <person name="Barry K.W."/>
            <person name="Cichocki N."/>
            <person name="Veneault-Fourrey C."/>
            <person name="LaButti K."/>
            <person name="Lindquist E.A."/>
            <person name="Lipzen A."/>
            <person name="Lundell T."/>
            <person name="Morin E."/>
            <person name="Murat C."/>
            <person name="Riley R."/>
            <person name="Ohm R."/>
            <person name="Sun H."/>
            <person name="Tunlid A."/>
            <person name="Henrissat B."/>
            <person name="Grigoriev I.V."/>
            <person name="Hibbett D.S."/>
            <person name="Martin F."/>
        </authorList>
    </citation>
    <scope>NUCLEOTIDE SEQUENCE [LARGE SCALE GENOMIC DNA]</scope>
    <source>
        <strain evidence="1 2">SS14</strain>
    </source>
</reference>
<evidence type="ECO:0000313" key="2">
    <source>
        <dbReference type="Proteomes" id="UP000054279"/>
    </source>
</evidence>
<protein>
    <submittedName>
        <fullName evidence="1">Uncharacterized protein</fullName>
    </submittedName>
</protein>
<keyword evidence="2" id="KW-1185">Reference proteome</keyword>
<evidence type="ECO:0000313" key="1">
    <source>
        <dbReference type="EMBL" id="KIJ35363.1"/>
    </source>
</evidence>
<organism evidence="1 2">
    <name type="scientific">Sphaerobolus stellatus (strain SS14)</name>
    <dbReference type="NCBI Taxonomy" id="990650"/>
    <lineage>
        <taxon>Eukaryota</taxon>
        <taxon>Fungi</taxon>
        <taxon>Dikarya</taxon>
        <taxon>Basidiomycota</taxon>
        <taxon>Agaricomycotina</taxon>
        <taxon>Agaricomycetes</taxon>
        <taxon>Phallomycetidae</taxon>
        <taxon>Geastrales</taxon>
        <taxon>Sphaerobolaceae</taxon>
        <taxon>Sphaerobolus</taxon>
    </lineage>
</organism>